<organism evidence="2">
    <name type="scientific">marine sediment metagenome</name>
    <dbReference type="NCBI Taxonomy" id="412755"/>
    <lineage>
        <taxon>unclassified sequences</taxon>
        <taxon>metagenomes</taxon>
        <taxon>ecological metagenomes</taxon>
    </lineage>
</organism>
<proteinExistence type="predicted"/>
<dbReference type="InterPro" id="IPR013517">
    <property type="entry name" value="FG-GAP"/>
</dbReference>
<evidence type="ECO:0000313" key="2">
    <source>
        <dbReference type="EMBL" id="GAJ04451.1"/>
    </source>
</evidence>
<gene>
    <name evidence="2" type="ORF">S12H4_46656</name>
</gene>
<keyword evidence="1" id="KW-0732">Signal</keyword>
<comment type="caution">
    <text evidence="2">The sequence shown here is derived from an EMBL/GenBank/DDBJ whole genome shotgun (WGS) entry which is preliminary data.</text>
</comment>
<reference evidence="2" key="1">
    <citation type="journal article" date="2014" name="Front. Microbiol.">
        <title>High frequency of phylogenetically diverse reductive dehalogenase-homologous genes in deep subseafloor sedimentary metagenomes.</title>
        <authorList>
            <person name="Kawai M."/>
            <person name="Futagami T."/>
            <person name="Toyoda A."/>
            <person name="Takaki Y."/>
            <person name="Nishi S."/>
            <person name="Hori S."/>
            <person name="Arai W."/>
            <person name="Tsubouchi T."/>
            <person name="Morono Y."/>
            <person name="Uchiyama I."/>
            <person name="Ito T."/>
            <person name="Fujiyama A."/>
            <person name="Inagaki F."/>
            <person name="Takami H."/>
        </authorList>
    </citation>
    <scope>NUCLEOTIDE SEQUENCE</scope>
    <source>
        <strain evidence="2">Expedition CK06-06</strain>
    </source>
</reference>
<dbReference type="Gene3D" id="2.130.10.130">
    <property type="entry name" value="Integrin alpha, N-terminal"/>
    <property type="match status" value="1"/>
</dbReference>
<dbReference type="Pfam" id="PF13517">
    <property type="entry name" value="FG-GAP_3"/>
    <property type="match status" value="1"/>
</dbReference>
<evidence type="ECO:0000256" key="1">
    <source>
        <dbReference type="ARBA" id="ARBA00022729"/>
    </source>
</evidence>
<sequence>NDESNVVYLDTCFYKDCDFDKTADNKINEIKRDWDKGQRHTGSTFLVIDLDGDNDKDLVLGDVDYPNLIELINGGTPDEAFMISQDTSFPSNSLPVRQFSMPLANYFDVDNDGLKDLIVSPFDPSIITSRNYRSVWLYKNSGQNNAPVFTFQTNKFLQDETIDVGSGAYPVLFDYNYDGLPDLFVANFGYYQSSYYDDWLILYSNYISKIALFVNVGTDTVPAFELITRDFANISSIDLDGAFPTFGDMDGD</sequence>
<dbReference type="EMBL" id="BARW01028976">
    <property type="protein sequence ID" value="GAJ04451.1"/>
    <property type="molecule type" value="Genomic_DNA"/>
</dbReference>
<accession>X1UX43</accession>
<dbReference type="InterPro" id="IPR028994">
    <property type="entry name" value="Integrin_alpha_N"/>
</dbReference>
<dbReference type="AlphaFoldDB" id="X1UX43"/>
<name>X1UX43_9ZZZZ</name>
<feature type="non-terminal residue" evidence="2">
    <location>
        <position position="1"/>
    </location>
</feature>
<feature type="non-terminal residue" evidence="2">
    <location>
        <position position="252"/>
    </location>
</feature>
<evidence type="ECO:0008006" key="3">
    <source>
        <dbReference type="Google" id="ProtNLM"/>
    </source>
</evidence>
<protein>
    <recommendedName>
        <fullName evidence="3">VCBS repeat-containing protein</fullName>
    </recommendedName>
</protein>
<dbReference type="SUPFAM" id="SSF69318">
    <property type="entry name" value="Integrin alpha N-terminal domain"/>
    <property type="match status" value="1"/>
</dbReference>